<accession>A0A135I6G2</accession>
<keyword evidence="4" id="KW-0732">Signal</keyword>
<evidence type="ECO:0000313" key="9">
    <source>
        <dbReference type="EMBL" id="KXF80974.1"/>
    </source>
</evidence>
<comment type="caution">
    <text evidence="9">The sequence shown here is derived from an EMBL/GenBank/DDBJ whole genome shotgun (WGS) entry which is preliminary data.</text>
</comment>
<dbReference type="STRING" id="294935.ATN88_18170"/>
<dbReference type="InterPro" id="IPR004852">
    <property type="entry name" value="Di-haem_cyt_c_peroxidsae"/>
</dbReference>
<dbReference type="RefSeq" id="WP_067418479.1">
    <property type="nucleotide sequence ID" value="NZ_LNTY01000043.1"/>
</dbReference>
<comment type="subcellular location">
    <subcellularLocation>
        <location evidence="1">Cell envelope</location>
    </subcellularLocation>
</comment>
<dbReference type="GO" id="GO:0020037">
    <property type="term" value="F:heme binding"/>
    <property type="evidence" value="ECO:0007669"/>
    <property type="project" value="InterPro"/>
</dbReference>
<organism evidence="9 10">
    <name type="scientific">Enterovibrio coralii</name>
    <dbReference type="NCBI Taxonomy" id="294935"/>
    <lineage>
        <taxon>Bacteria</taxon>
        <taxon>Pseudomonadati</taxon>
        <taxon>Pseudomonadota</taxon>
        <taxon>Gammaproteobacteria</taxon>
        <taxon>Vibrionales</taxon>
        <taxon>Vibrionaceae</taxon>
        <taxon>Enterovibrio</taxon>
    </lineage>
</organism>
<dbReference type="GO" id="GO:0046872">
    <property type="term" value="F:metal ion binding"/>
    <property type="evidence" value="ECO:0007669"/>
    <property type="project" value="UniProtKB-KW"/>
</dbReference>
<evidence type="ECO:0000256" key="2">
    <source>
        <dbReference type="ARBA" id="ARBA00022617"/>
    </source>
</evidence>
<evidence type="ECO:0000256" key="4">
    <source>
        <dbReference type="ARBA" id="ARBA00022729"/>
    </source>
</evidence>
<dbReference type="InterPro" id="IPR036909">
    <property type="entry name" value="Cyt_c-like_dom_sf"/>
</dbReference>
<feature type="domain" description="Cytochrome c" evidence="8">
    <location>
        <begin position="221"/>
        <end position="369"/>
    </location>
</feature>
<dbReference type="OrthoDB" id="9805202at2"/>
<evidence type="ECO:0000256" key="5">
    <source>
        <dbReference type="ARBA" id="ARBA00023002"/>
    </source>
</evidence>
<evidence type="ECO:0000313" key="10">
    <source>
        <dbReference type="Proteomes" id="UP000070529"/>
    </source>
</evidence>
<dbReference type="SUPFAM" id="SSF46626">
    <property type="entry name" value="Cytochrome c"/>
    <property type="match status" value="2"/>
</dbReference>
<sequence length="378" mass="43859">MLRAIFSKLTSQILLIPTVIALYWLTTINNTPIFNKQQEQLLSQGMLPENQRALAKTSEERIKIDIGEQLFNDTRLSKNNDIACVTCHNPDDNFHDLDNVTADVTGRDVKAPSLRGVHEQSWFFWDGRADSLWSQSLEAIRNEHGLSPQETVSRVCEFYGSQNHNELAFCHSNDSEEQKYKKIGDLIARYIATIDHSWSRFDEYVYQYLINDHKGNTLLSYDEIEGLKLFLDRKKTGCIDCHSGSRFSNDGFYAIGTGVNSDSDRISGIEKYLSSEYSCQKWNDETDCIEYIYMRKEGEDLAGAFKVPSLRNIYKANSFMHDRRFATLEEVLHYYMYPTGYMYNYVDVKPLRMSSNQRKQLIAFLNTLNEPYYLLEVQ</sequence>
<evidence type="ECO:0000256" key="1">
    <source>
        <dbReference type="ARBA" id="ARBA00004196"/>
    </source>
</evidence>
<name>A0A135I6G2_9GAMM</name>
<protein>
    <recommendedName>
        <fullName evidence="8">Cytochrome c domain-containing protein</fullName>
    </recommendedName>
</protein>
<keyword evidence="6 7" id="KW-0408">Iron</keyword>
<dbReference type="AlphaFoldDB" id="A0A135I6G2"/>
<keyword evidence="3 7" id="KW-0479">Metal-binding</keyword>
<evidence type="ECO:0000256" key="6">
    <source>
        <dbReference type="ARBA" id="ARBA00023004"/>
    </source>
</evidence>
<evidence type="ECO:0000256" key="7">
    <source>
        <dbReference type="PROSITE-ProRule" id="PRU00433"/>
    </source>
</evidence>
<dbReference type="PANTHER" id="PTHR30600">
    <property type="entry name" value="CYTOCHROME C PEROXIDASE-RELATED"/>
    <property type="match status" value="1"/>
</dbReference>
<dbReference type="Pfam" id="PF03150">
    <property type="entry name" value="CCP_MauG"/>
    <property type="match status" value="1"/>
</dbReference>
<reference evidence="9 10" key="1">
    <citation type="submission" date="2015-11" db="EMBL/GenBank/DDBJ databases">
        <title>Genomic Taxonomy of the Vibrionaceae.</title>
        <authorList>
            <person name="Gomez-Gil B."/>
            <person name="Enciso-Ibarra J."/>
        </authorList>
    </citation>
    <scope>NUCLEOTIDE SEQUENCE [LARGE SCALE GENOMIC DNA]</scope>
    <source>
        <strain evidence="9 10">CAIM 912</strain>
    </source>
</reference>
<keyword evidence="10" id="KW-1185">Reference proteome</keyword>
<dbReference type="PROSITE" id="PS51007">
    <property type="entry name" value="CYTC"/>
    <property type="match status" value="1"/>
</dbReference>
<dbReference type="GO" id="GO:0009055">
    <property type="term" value="F:electron transfer activity"/>
    <property type="evidence" value="ECO:0007669"/>
    <property type="project" value="InterPro"/>
</dbReference>
<dbReference type="EMBL" id="LNTY01000043">
    <property type="protein sequence ID" value="KXF80974.1"/>
    <property type="molecule type" value="Genomic_DNA"/>
</dbReference>
<keyword evidence="2 7" id="KW-0349">Heme</keyword>
<dbReference type="InterPro" id="IPR009056">
    <property type="entry name" value="Cyt_c-like_dom"/>
</dbReference>
<dbReference type="PANTHER" id="PTHR30600:SF10">
    <property type="entry name" value="BLL6722 PROTEIN"/>
    <property type="match status" value="1"/>
</dbReference>
<dbReference type="GO" id="GO:0004130">
    <property type="term" value="F:cytochrome-c peroxidase activity"/>
    <property type="evidence" value="ECO:0007669"/>
    <property type="project" value="TreeGrafter"/>
</dbReference>
<proteinExistence type="predicted"/>
<evidence type="ECO:0000256" key="3">
    <source>
        <dbReference type="ARBA" id="ARBA00022723"/>
    </source>
</evidence>
<keyword evidence="5" id="KW-0560">Oxidoreductase</keyword>
<dbReference type="Proteomes" id="UP000070529">
    <property type="component" value="Unassembled WGS sequence"/>
</dbReference>
<dbReference type="GO" id="GO:0030313">
    <property type="term" value="C:cell envelope"/>
    <property type="evidence" value="ECO:0007669"/>
    <property type="project" value="UniProtKB-SubCell"/>
</dbReference>
<dbReference type="InterPro" id="IPR051395">
    <property type="entry name" value="Cytochrome_c_Peroxidase/MauG"/>
</dbReference>
<gene>
    <name evidence="9" type="ORF">ATN88_18170</name>
</gene>
<evidence type="ECO:0000259" key="8">
    <source>
        <dbReference type="PROSITE" id="PS51007"/>
    </source>
</evidence>
<dbReference type="Gene3D" id="1.10.760.10">
    <property type="entry name" value="Cytochrome c-like domain"/>
    <property type="match status" value="2"/>
</dbReference>